<dbReference type="GO" id="GO:0016020">
    <property type="term" value="C:membrane"/>
    <property type="evidence" value="ECO:0007669"/>
    <property type="project" value="UniProtKB-SubCell"/>
</dbReference>
<name>A0A562UDI3_9SPHI</name>
<evidence type="ECO:0000313" key="8">
    <source>
        <dbReference type="Proteomes" id="UP000317010"/>
    </source>
</evidence>
<dbReference type="Proteomes" id="UP000317010">
    <property type="component" value="Unassembled WGS sequence"/>
</dbReference>
<evidence type="ECO:0000256" key="4">
    <source>
        <dbReference type="ARBA" id="ARBA00023136"/>
    </source>
</evidence>
<protein>
    <recommendedName>
        <fullName evidence="6">TM2 domain-containing protein</fullName>
    </recommendedName>
</protein>
<evidence type="ECO:0000256" key="3">
    <source>
        <dbReference type="ARBA" id="ARBA00022989"/>
    </source>
</evidence>
<evidence type="ECO:0000256" key="1">
    <source>
        <dbReference type="ARBA" id="ARBA00004141"/>
    </source>
</evidence>
<comment type="caution">
    <text evidence="7">The sequence shown here is derived from an EMBL/GenBank/DDBJ whole genome shotgun (WGS) entry which is preliminary data.</text>
</comment>
<sequence>MDMYQNPYMALPGITPEEMNFIQQGIADLNDNQKKYFYMNYSSKRKSPQDMLIFCLVGLCLIPGLQRFIVGQIGMGILYLFTAGLCLVGSIVDLVNYKTLAEEYNRKAAFESFQLAKMNL</sequence>
<dbReference type="EMBL" id="VLLI01000002">
    <property type="protein sequence ID" value="TWJ03547.1"/>
    <property type="molecule type" value="Genomic_DNA"/>
</dbReference>
<keyword evidence="4 5" id="KW-0472">Membrane</keyword>
<organism evidence="7 8">
    <name type="scientific">Mucilaginibacter frigoritolerans</name>
    <dbReference type="NCBI Taxonomy" id="652788"/>
    <lineage>
        <taxon>Bacteria</taxon>
        <taxon>Pseudomonadati</taxon>
        <taxon>Bacteroidota</taxon>
        <taxon>Sphingobacteriia</taxon>
        <taxon>Sphingobacteriales</taxon>
        <taxon>Sphingobacteriaceae</taxon>
        <taxon>Mucilaginibacter</taxon>
    </lineage>
</organism>
<dbReference type="RefSeq" id="WP_246138943.1">
    <property type="nucleotide sequence ID" value="NZ_VLLI01000002.1"/>
</dbReference>
<keyword evidence="2 5" id="KW-0812">Transmembrane</keyword>
<gene>
    <name evidence="7" type="ORF">JN11_01093</name>
</gene>
<keyword evidence="8" id="KW-1185">Reference proteome</keyword>
<evidence type="ECO:0000256" key="2">
    <source>
        <dbReference type="ARBA" id="ARBA00022692"/>
    </source>
</evidence>
<feature type="domain" description="TM2" evidence="6">
    <location>
        <begin position="52"/>
        <end position="95"/>
    </location>
</feature>
<accession>A0A562UDI3</accession>
<evidence type="ECO:0000313" key="7">
    <source>
        <dbReference type="EMBL" id="TWJ03547.1"/>
    </source>
</evidence>
<feature type="transmembrane region" description="Helical" evidence="5">
    <location>
        <begin position="51"/>
        <end position="70"/>
    </location>
</feature>
<dbReference type="InterPro" id="IPR007829">
    <property type="entry name" value="TM2"/>
</dbReference>
<evidence type="ECO:0000256" key="5">
    <source>
        <dbReference type="SAM" id="Phobius"/>
    </source>
</evidence>
<reference evidence="7 8" key="1">
    <citation type="submission" date="2019-07" db="EMBL/GenBank/DDBJ databases">
        <title>Genomic Encyclopedia of Archaeal and Bacterial Type Strains, Phase II (KMG-II): from individual species to whole genera.</title>
        <authorList>
            <person name="Goeker M."/>
        </authorList>
    </citation>
    <scope>NUCLEOTIDE SEQUENCE [LARGE SCALE GENOMIC DNA]</scope>
    <source>
        <strain evidence="7 8">ATCC BAA-1854</strain>
    </source>
</reference>
<evidence type="ECO:0000259" key="6">
    <source>
        <dbReference type="Pfam" id="PF05154"/>
    </source>
</evidence>
<keyword evidence="3 5" id="KW-1133">Transmembrane helix</keyword>
<feature type="transmembrane region" description="Helical" evidence="5">
    <location>
        <begin position="76"/>
        <end position="97"/>
    </location>
</feature>
<dbReference type="AlphaFoldDB" id="A0A562UDI3"/>
<comment type="subcellular location">
    <subcellularLocation>
        <location evidence="1">Membrane</location>
        <topology evidence="1">Multi-pass membrane protein</topology>
    </subcellularLocation>
</comment>
<dbReference type="Pfam" id="PF05154">
    <property type="entry name" value="TM2"/>
    <property type="match status" value="1"/>
</dbReference>
<proteinExistence type="predicted"/>